<dbReference type="InterPro" id="IPR001060">
    <property type="entry name" value="FCH_dom"/>
</dbReference>
<dbReference type="Pfam" id="PF00611">
    <property type="entry name" value="FCH"/>
    <property type="match status" value="1"/>
</dbReference>
<gene>
    <name evidence="4 6" type="ORF">P152DRAFT_461918</name>
</gene>
<feature type="region of interest" description="Disordered" evidence="2">
    <location>
        <begin position="487"/>
        <end position="584"/>
    </location>
</feature>
<dbReference type="Proteomes" id="UP000504638">
    <property type="component" value="Unplaced"/>
</dbReference>
<feature type="region of interest" description="Disordered" evidence="2">
    <location>
        <begin position="242"/>
        <end position="447"/>
    </location>
</feature>
<reference evidence="6" key="3">
    <citation type="submission" date="2025-04" db="UniProtKB">
        <authorList>
            <consortium name="RefSeq"/>
        </authorList>
    </citation>
    <scope>IDENTIFICATION</scope>
    <source>
        <strain evidence="6">CBS 781.70</strain>
    </source>
</reference>
<evidence type="ECO:0000256" key="1">
    <source>
        <dbReference type="ARBA" id="ARBA00022583"/>
    </source>
</evidence>
<dbReference type="InterPro" id="IPR027267">
    <property type="entry name" value="AH/BAR_dom_sf"/>
</dbReference>
<reference evidence="4 6" key="1">
    <citation type="submission" date="2020-01" db="EMBL/GenBank/DDBJ databases">
        <authorList>
            <consortium name="DOE Joint Genome Institute"/>
            <person name="Haridas S."/>
            <person name="Albert R."/>
            <person name="Binder M."/>
            <person name="Bloem J."/>
            <person name="Labutti K."/>
            <person name="Salamov A."/>
            <person name="Andreopoulos B."/>
            <person name="Baker S.E."/>
            <person name="Barry K."/>
            <person name="Bills G."/>
            <person name="Bluhm B.H."/>
            <person name="Cannon C."/>
            <person name="Castanera R."/>
            <person name="Culley D.E."/>
            <person name="Daum C."/>
            <person name="Ezra D."/>
            <person name="Gonzalez J.B."/>
            <person name="Henrissat B."/>
            <person name="Kuo A."/>
            <person name="Liang C."/>
            <person name="Lipzen A."/>
            <person name="Lutzoni F."/>
            <person name="Magnuson J."/>
            <person name="Mondo S."/>
            <person name="Nolan M."/>
            <person name="Ohm R."/>
            <person name="Pangilinan J."/>
            <person name="Park H.-J."/>
            <person name="Ramirez L."/>
            <person name="Alfaro M."/>
            <person name="Sun H."/>
            <person name="Tritt A."/>
            <person name="Yoshinaga Y."/>
            <person name="Zwiers L.-H."/>
            <person name="Turgeon B.G."/>
            <person name="Goodwin S.B."/>
            <person name="Spatafora J.W."/>
            <person name="Crous P.W."/>
            <person name="Grigoriev I.V."/>
        </authorList>
    </citation>
    <scope>NUCLEOTIDE SEQUENCE</scope>
    <source>
        <strain evidence="4 6">CBS 781.70</strain>
    </source>
</reference>
<dbReference type="RefSeq" id="XP_033530689.1">
    <property type="nucleotide sequence ID" value="XM_033680230.1"/>
</dbReference>
<feature type="compositionally biased region" description="Low complexity" evidence="2">
    <location>
        <begin position="436"/>
        <end position="446"/>
    </location>
</feature>
<feature type="compositionally biased region" description="Polar residues" evidence="2">
    <location>
        <begin position="310"/>
        <end position="338"/>
    </location>
</feature>
<dbReference type="EMBL" id="ML975176">
    <property type="protein sequence ID" value="KAF1809058.1"/>
    <property type="molecule type" value="Genomic_DNA"/>
</dbReference>
<dbReference type="SUPFAM" id="SSF103657">
    <property type="entry name" value="BAR/IMD domain-like"/>
    <property type="match status" value="1"/>
</dbReference>
<dbReference type="GeneID" id="54420800"/>
<protein>
    <recommendedName>
        <fullName evidence="3">FCH domain-containing protein</fullName>
    </recommendedName>
</protein>
<feature type="compositionally biased region" description="Polar residues" evidence="2">
    <location>
        <begin position="387"/>
        <end position="404"/>
    </location>
</feature>
<evidence type="ECO:0000313" key="6">
    <source>
        <dbReference type="RefSeq" id="XP_033530689.1"/>
    </source>
</evidence>
<dbReference type="SMART" id="SM00055">
    <property type="entry name" value="FCH"/>
    <property type="match status" value="1"/>
</dbReference>
<dbReference type="AlphaFoldDB" id="A0A6G1FTM1"/>
<evidence type="ECO:0000313" key="4">
    <source>
        <dbReference type="EMBL" id="KAF1809058.1"/>
    </source>
</evidence>
<feature type="domain" description="FCH" evidence="3">
    <location>
        <begin position="9"/>
        <end position="99"/>
    </location>
</feature>
<feature type="compositionally biased region" description="Low complexity" evidence="2">
    <location>
        <begin position="559"/>
        <end position="572"/>
    </location>
</feature>
<dbReference type="CDD" id="cd07650">
    <property type="entry name" value="F-BAR_Syp1p_like"/>
    <property type="match status" value="1"/>
</dbReference>
<evidence type="ECO:0000256" key="2">
    <source>
        <dbReference type="SAM" id="MobiDB-lite"/>
    </source>
</evidence>
<dbReference type="Pfam" id="PF10291">
    <property type="entry name" value="muHD"/>
    <property type="match status" value="1"/>
</dbReference>
<dbReference type="OrthoDB" id="331602at2759"/>
<proteinExistence type="predicted"/>
<dbReference type="GO" id="GO:0030139">
    <property type="term" value="C:endocytic vesicle"/>
    <property type="evidence" value="ECO:0007669"/>
    <property type="project" value="TreeGrafter"/>
</dbReference>
<dbReference type="GO" id="GO:0032153">
    <property type="term" value="C:cell division site"/>
    <property type="evidence" value="ECO:0007669"/>
    <property type="project" value="TreeGrafter"/>
</dbReference>
<evidence type="ECO:0000313" key="5">
    <source>
        <dbReference type="Proteomes" id="UP000504638"/>
    </source>
</evidence>
<name>A0A6G1FTM1_9PEZI</name>
<reference evidence="6" key="2">
    <citation type="submission" date="2020-04" db="EMBL/GenBank/DDBJ databases">
        <authorList>
            <consortium name="NCBI Genome Project"/>
        </authorList>
    </citation>
    <scope>NUCLEOTIDE SEQUENCE</scope>
    <source>
        <strain evidence="6">CBS 781.70</strain>
    </source>
</reference>
<organism evidence="4">
    <name type="scientific">Eremomyces bilateralis CBS 781.70</name>
    <dbReference type="NCBI Taxonomy" id="1392243"/>
    <lineage>
        <taxon>Eukaryota</taxon>
        <taxon>Fungi</taxon>
        <taxon>Dikarya</taxon>
        <taxon>Ascomycota</taxon>
        <taxon>Pezizomycotina</taxon>
        <taxon>Dothideomycetes</taxon>
        <taxon>Dothideomycetes incertae sedis</taxon>
        <taxon>Eremomycetales</taxon>
        <taxon>Eremomycetaceae</taxon>
        <taxon>Eremomyces</taxon>
    </lineage>
</organism>
<evidence type="ECO:0000259" key="3">
    <source>
        <dbReference type="SMART" id="SM00055"/>
    </source>
</evidence>
<keyword evidence="1" id="KW-0254">Endocytosis</keyword>
<dbReference type="FunFam" id="1.20.1270.60:FF:000102">
    <property type="entry name" value="WGS project CABT00000000 data, contig 2.23"/>
    <property type="match status" value="1"/>
</dbReference>
<feature type="region of interest" description="Disordered" evidence="2">
    <location>
        <begin position="820"/>
        <end position="841"/>
    </location>
</feature>
<dbReference type="PANTHER" id="PTHR23065:SF54">
    <property type="entry name" value="SUPPRESSOR OF YEAST PROFILIN DELETION"/>
    <property type="match status" value="1"/>
</dbReference>
<dbReference type="GO" id="GO:0032185">
    <property type="term" value="P:septin cytoskeleton organization"/>
    <property type="evidence" value="ECO:0007669"/>
    <property type="project" value="TreeGrafter"/>
</dbReference>
<dbReference type="GO" id="GO:0005886">
    <property type="term" value="C:plasma membrane"/>
    <property type="evidence" value="ECO:0007669"/>
    <property type="project" value="TreeGrafter"/>
</dbReference>
<sequence>MDLARQEYPAMLESLQPPQAVALLNDRIKHVSRLNADIADWLQERRRVEEQYALGLRKLSRRQPPDDSSDLGTFTTPWQKIITATETMAESHFLLAKKIEADVERSLRDFSSANREMQNFTNISGNLASLAKDVDISHKKAEKLKDKGGKVAADKVASANADMETAQGQWDSTAPFVFEKLQALDETRWNHLRDALTQFQTHEVDQVERSRISAEGCLNALLNVDTSDEIKTYCLRALEGKPKLERQKSRPSTTAGQPSLAPPRSQHGAGPEDGSSQRSGSTVQEQSMPARKGMSGLKRLGTVIGRKRQSTIYSSNTSTVPQERKSASNLHHSFSPFSRRNRDKAPIPEEPSPSLPSHEPEPPPSRQEMTTSPVLSEKPNGEPNLPHVTSPTVNGTQPDSTSPLQAPVQPEAISLPELPRDADGFSVPPSSADPISQAEQEAAASSDVHGSQFMLAIRNAPIPEEEADAATALSSVQNALLAGAPSRKTGTIRGRRDVRNTIYVPSPTLETQNTEPLQLGPASAPLSPDQGSQVSHPSPLKHSQRQGLGDDLAASDTQSVRSGRSLASSASATIKHPEMHGPGLNTSVVETVNAWFEKGEVTKAHVIGELALAFNPTDINAPFGTDTIRLDNFPALEKVAPNPTFVEQITDKPGTYVVDLAKIIKTSVAFKYQVHLDSDSLAAYAPLLIVPASRVETSQTDVILNCTPNPVFAGGSIPSVTLSNVLIIVHFDTSAARPDSCKLQPPGNFNRERNLAYWRLNDVILAPGTQRKLRMRLTGDGVVKVGNVEARWEIVGRNAANVGSGLGVSMLGEIGAAGATDGADDHDPFADEENEAEEKKQKLRWTAVEAVRGFRSGTYVSS</sequence>
<dbReference type="Gene3D" id="1.20.1270.60">
    <property type="entry name" value="Arfaptin homology (AH) domain/BAR domain"/>
    <property type="match status" value="1"/>
</dbReference>
<accession>A0A6G1FTM1</accession>
<dbReference type="PANTHER" id="PTHR23065">
    <property type="entry name" value="PROLINE-SERINE-THREONINE PHOSPHATASE INTERACTING PROTEIN 1"/>
    <property type="match status" value="1"/>
</dbReference>
<dbReference type="InterPro" id="IPR018808">
    <property type="entry name" value="Muniscin_C"/>
</dbReference>
<feature type="compositionally biased region" description="Polar residues" evidence="2">
    <location>
        <begin position="274"/>
        <end position="287"/>
    </location>
</feature>
<keyword evidence="5" id="KW-1185">Reference proteome</keyword>
<dbReference type="GO" id="GO:0006897">
    <property type="term" value="P:endocytosis"/>
    <property type="evidence" value="ECO:0007669"/>
    <property type="project" value="UniProtKB-KW"/>
</dbReference>